<accession>A0A835YKX9</accession>
<reference evidence="7" key="1">
    <citation type="submission" date="2021-02" db="EMBL/GenBank/DDBJ databases">
        <title>First Annotated Genome of the Yellow-green Alga Tribonema minus.</title>
        <authorList>
            <person name="Mahan K.M."/>
        </authorList>
    </citation>
    <scope>NUCLEOTIDE SEQUENCE</scope>
    <source>
        <strain evidence="7">UTEX B ZZ1240</strain>
    </source>
</reference>
<keyword evidence="8" id="KW-1185">Reference proteome</keyword>
<sequence>MRSTVATAAVALLAGACVGAQSSCLTVKDKESCSMASDDSTSEPCVWCECGAVPSECVSASMSKKLPPSIFKCDAPRGAPSFTSGTGLSAALEARVPSVAAVMQEAPRLFTHWKASQGRSYESREEELARYSVFQDTLRQVATHNLGGASSYTLGLNKFSDRTWEEFKATHLMTVAAGQNCSATHTGASKFAPHGSASAPPAVDWREKGAVSPVKDQKHCGSCWTFSTTGCLESHHFLKTNNMVLLSEQQLVDCAQAFDNHGCNGGLPSHAFEYITSAGGLDTEQGYPYSATDGVCVFDPVAVGATVRASVNITYQDEKELEQAVGSAGPVSVAFDVMRDFKSYAAGVYDNPDCGSRPDEVNHAVLSVGYGTDDNGTPYWIIKNSWGADWGESGYFRMARGQNMCGVADCASYPMI</sequence>
<dbReference type="PROSITE" id="PS51257">
    <property type="entry name" value="PROKAR_LIPOPROTEIN"/>
    <property type="match status" value="1"/>
</dbReference>
<evidence type="ECO:0000259" key="6">
    <source>
        <dbReference type="SMART" id="SM00848"/>
    </source>
</evidence>
<dbReference type="InterPro" id="IPR039417">
    <property type="entry name" value="Peptidase_C1A_papain-like"/>
</dbReference>
<feature type="signal peptide" evidence="4">
    <location>
        <begin position="1"/>
        <end position="22"/>
    </location>
</feature>
<dbReference type="EMBL" id="JAFCMP010000530">
    <property type="protein sequence ID" value="KAG5177030.1"/>
    <property type="molecule type" value="Genomic_DNA"/>
</dbReference>
<keyword evidence="7" id="KW-0378">Hydrolase</keyword>
<dbReference type="AlphaFoldDB" id="A0A835YKX9"/>
<dbReference type="GO" id="GO:0006508">
    <property type="term" value="P:proteolysis"/>
    <property type="evidence" value="ECO:0007669"/>
    <property type="project" value="UniProtKB-KW"/>
</dbReference>
<dbReference type="SUPFAM" id="SSF54001">
    <property type="entry name" value="Cysteine proteinases"/>
    <property type="match status" value="1"/>
</dbReference>
<organism evidence="7 8">
    <name type="scientific">Tribonema minus</name>
    <dbReference type="NCBI Taxonomy" id="303371"/>
    <lineage>
        <taxon>Eukaryota</taxon>
        <taxon>Sar</taxon>
        <taxon>Stramenopiles</taxon>
        <taxon>Ochrophyta</taxon>
        <taxon>PX clade</taxon>
        <taxon>Xanthophyceae</taxon>
        <taxon>Tribonematales</taxon>
        <taxon>Tribonemataceae</taxon>
        <taxon>Tribonema</taxon>
    </lineage>
</organism>
<dbReference type="InterPro" id="IPR000169">
    <property type="entry name" value="Pept_cys_AS"/>
</dbReference>
<dbReference type="SMART" id="SM00848">
    <property type="entry name" value="Inhibitor_I29"/>
    <property type="match status" value="1"/>
</dbReference>
<dbReference type="PROSITE" id="PS00139">
    <property type="entry name" value="THIOL_PROTEASE_CYS"/>
    <property type="match status" value="1"/>
</dbReference>
<feature type="domain" description="Peptidase C1A papain C-terminal" evidence="5">
    <location>
        <begin position="199"/>
        <end position="415"/>
    </location>
</feature>
<keyword evidence="7" id="KW-0645">Protease</keyword>
<dbReference type="InterPro" id="IPR038765">
    <property type="entry name" value="Papain-like_cys_pep_sf"/>
</dbReference>
<name>A0A835YKX9_9STRA</name>
<dbReference type="Pfam" id="PF08246">
    <property type="entry name" value="Inhibitor_I29"/>
    <property type="match status" value="1"/>
</dbReference>
<evidence type="ECO:0000259" key="5">
    <source>
        <dbReference type="SMART" id="SM00645"/>
    </source>
</evidence>
<keyword evidence="3" id="KW-1015">Disulfide bond</keyword>
<dbReference type="PROSITE" id="PS00640">
    <property type="entry name" value="THIOL_PROTEASE_ASN"/>
    <property type="match status" value="1"/>
</dbReference>
<evidence type="ECO:0000313" key="7">
    <source>
        <dbReference type="EMBL" id="KAG5177030.1"/>
    </source>
</evidence>
<feature type="domain" description="Cathepsin propeptide inhibitor" evidence="6">
    <location>
        <begin position="110"/>
        <end position="167"/>
    </location>
</feature>
<dbReference type="InterPro" id="IPR013128">
    <property type="entry name" value="Peptidase_C1A"/>
</dbReference>
<evidence type="ECO:0000313" key="8">
    <source>
        <dbReference type="Proteomes" id="UP000664859"/>
    </source>
</evidence>
<comment type="similarity">
    <text evidence="1">Belongs to the peptidase C1 family.</text>
</comment>
<evidence type="ECO:0000256" key="1">
    <source>
        <dbReference type="ARBA" id="ARBA00008455"/>
    </source>
</evidence>
<dbReference type="PANTHER" id="PTHR12411">
    <property type="entry name" value="CYSTEINE PROTEASE FAMILY C1-RELATED"/>
    <property type="match status" value="1"/>
</dbReference>
<dbReference type="Gene3D" id="3.90.70.10">
    <property type="entry name" value="Cysteine proteinases"/>
    <property type="match status" value="1"/>
</dbReference>
<dbReference type="CDD" id="cd02248">
    <property type="entry name" value="Peptidase_C1A"/>
    <property type="match status" value="1"/>
</dbReference>
<dbReference type="SMART" id="SM00645">
    <property type="entry name" value="Pept_C1"/>
    <property type="match status" value="1"/>
</dbReference>
<comment type="caution">
    <text evidence="7">The sequence shown here is derived from an EMBL/GenBank/DDBJ whole genome shotgun (WGS) entry which is preliminary data.</text>
</comment>
<dbReference type="InterPro" id="IPR013201">
    <property type="entry name" value="Prot_inhib_I29"/>
</dbReference>
<feature type="chain" id="PRO_5032835663" evidence="4">
    <location>
        <begin position="23"/>
        <end position="416"/>
    </location>
</feature>
<dbReference type="FunFam" id="3.90.70.10:FF:000039">
    <property type="entry name" value="Cysteine proteinase 2, putative"/>
    <property type="match status" value="1"/>
</dbReference>
<proteinExistence type="inferred from homology"/>
<dbReference type="PRINTS" id="PR00705">
    <property type="entry name" value="PAPAIN"/>
</dbReference>
<dbReference type="Proteomes" id="UP000664859">
    <property type="component" value="Unassembled WGS sequence"/>
</dbReference>
<evidence type="ECO:0000256" key="2">
    <source>
        <dbReference type="ARBA" id="ARBA00023145"/>
    </source>
</evidence>
<evidence type="ECO:0000256" key="4">
    <source>
        <dbReference type="SAM" id="SignalP"/>
    </source>
</evidence>
<evidence type="ECO:0000256" key="3">
    <source>
        <dbReference type="ARBA" id="ARBA00023157"/>
    </source>
</evidence>
<dbReference type="InterPro" id="IPR025661">
    <property type="entry name" value="Pept_asp_AS"/>
</dbReference>
<dbReference type="GO" id="GO:0008234">
    <property type="term" value="F:cysteine-type peptidase activity"/>
    <property type="evidence" value="ECO:0007669"/>
    <property type="project" value="InterPro"/>
</dbReference>
<protein>
    <submittedName>
        <fullName evidence="7">Putative cysteine protease family C01A</fullName>
    </submittedName>
</protein>
<dbReference type="OrthoDB" id="190265at2759"/>
<dbReference type="InterPro" id="IPR000668">
    <property type="entry name" value="Peptidase_C1A_C"/>
</dbReference>
<keyword evidence="4" id="KW-0732">Signal</keyword>
<dbReference type="Pfam" id="PF00112">
    <property type="entry name" value="Peptidase_C1"/>
    <property type="match status" value="1"/>
</dbReference>
<gene>
    <name evidence="7" type="ORF">JKP88DRAFT_270751</name>
</gene>
<keyword evidence="2" id="KW-0865">Zymogen</keyword>